<evidence type="ECO:0000256" key="2">
    <source>
        <dbReference type="ARBA" id="ARBA00022801"/>
    </source>
</evidence>
<feature type="compositionally biased region" description="Basic and acidic residues" evidence="3">
    <location>
        <begin position="150"/>
        <end position="167"/>
    </location>
</feature>
<evidence type="ECO:0000313" key="6">
    <source>
        <dbReference type="EMBL" id="MDT0548798.1"/>
    </source>
</evidence>
<dbReference type="Gene3D" id="1.10.530.10">
    <property type="match status" value="1"/>
</dbReference>
<dbReference type="Pfam" id="PF06737">
    <property type="entry name" value="Transglycosylas"/>
    <property type="match status" value="1"/>
</dbReference>
<dbReference type="EMBL" id="JAVRFD010000029">
    <property type="protein sequence ID" value="MDT0548798.1"/>
    <property type="molecule type" value="Genomic_DNA"/>
</dbReference>
<keyword evidence="2" id="KW-0378">Hydrolase</keyword>
<feature type="region of interest" description="Disordered" evidence="3">
    <location>
        <begin position="112"/>
        <end position="332"/>
    </location>
</feature>
<name>A0ABU2XS98_9ACTN</name>
<keyword evidence="7" id="KW-1185">Reference proteome</keyword>
<dbReference type="InterPro" id="IPR010618">
    <property type="entry name" value="RPF"/>
</dbReference>
<organism evidence="6 7">
    <name type="scientific">Streptomyces lonegramiae</name>
    <dbReference type="NCBI Taxonomy" id="3075524"/>
    <lineage>
        <taxon>Bacteria</taxon>
        <taxon>Bacillati</taxon>
        <taxon>Actinomycetota</taxon>
        <taxon>Actinomycetes</taxon>
        <taxon>Kitasatosporales</taxon>
        <taxon>Streptomycetaceae</taxon>
        <taxon>Streptomyces</taxon>
    </lineage>
</organism>
<feature type="chain" id="PRO_5046000183" evidence="4">
    <location>
        <begin position="24"/>
        <end position="332"/>
    </location>
</feature>
<evidence type="ECO:0000256" key="4">
    <source>
        <dbReference type="SAM" id="SignalP"/>
    </source>
</evidence>
<reference evidence="6" key="1">
    <citation type="submission" date="2024-05" db="EMBL/GenBank/DDBJ databases">
        <title>30 novel species of actinomycetes from the DSMZ collection.</title>
        <authorList>
            <person name="Nouioui I."/>
        </authorList>
    </citation>
    <scope>NUCLEOTIDE SEQUENCE</scope>
    <source>
        <strain evidence="6">DSM 41529</strain>
    </source>
</reference>
<comment type="similarity">
    <text evidence="1">Belongs to the transglycosylase family. Rpf subfamily.</text>
</comment>
<feature type="domain" description="Resuscitation-promoting factor core lysozyme-like" evidence="5">
    <location>
        <begin position="23"/>
        <end position="99"/>
    </location>
</feature>
<keyword evidence="4" id="KW-0732">Signal</keyword>
<evidence type="ECO:0000256" key="1">
    <source>
        <dbReference type="ARBA" id="ARBA00010830"/>
    </source>
</evidence>
<accession>A0ABU2XS98</accession>
<dbReference type="SUPFAM" id="SSF53955">
    <property type="entry name" value="Lysozyme-like"/>
    <property type="match status" value="1"/>
</dbReference>
<evidence type="ECO:0000256" key="3">
    <source>
        <dbReference type="SAM" id="MobiDB-lite"/>
    </source>
</evidence>
<gene>
    <name evidence="6" type="ORF">RND15_39930</name>
</gene>
<feature type="compositionally biased region" description="Basic and acidic residues" evidence="3">
    <location>
        <begin position="122"/>
        <end position="138"/>
    </location>
</feature>
<feature type="compositionally biased region" description="Basic and acidic residues" evidence="3">
    <location>
        <begin position="187"/>
        <end position="224"/>
    </location>
</feature>
<proteinExistence type="inferred from homology"/>
<evidence type="ECO:0000259" key="5">
    <source>
        <dbReference type="Pfam" id="PF06737"/>
    </source>
</evidence>
<dbReference type="Proteomes" id="UP001180754">
    <property type="component" value="Unassembled WGS sequence"/>
</dbReference>
<protein>
    <submittedName>
        <fullName evidence="6">Transglycosylase family protein</fullName>
    </submittedName>
</protein>
<feature type="signal peptide" evidence="4">
    <location>
        <begin position="1"/>
        <end position="23"/>
    </location>
</feature>
<evidence type="ECO:0000313" key="7">
    <source>
        <dbReference type="Proteomes" id="UP001180754"/>
    </source>
</evidence>
<dbReference type="InterPro" id="IPR023346">
    <property type="entry name" value="Lysozyme-like_dom_sf"/>
</dbReference>
<dbReference type="CDD" id="cd13925">
    <property type="entry name" value="RPF"/>
    <property type="match status" value="1"/>
</dbReference>
<comment type="caution">
    <text evidence="6">The sequence shown here is derived from an EMBL/GenBank/DDBJ whole genome shotgun (WGS) entry which is preliminary data.</text>
</comment>
<dbReference type="RefSeq" id="WP_311729369.1">
    <property type="nucleotide sequence ID" value="NZ_JAVRFD010000029.1"/>
</dbReference>
<feature type="compositionally biased region" description="Basic and acidic residues" evidence="3">
    <location>
        <begin position="278"/>
        <end position="288"/>
    </location>
</feature>
<sequence length="332" mass="33348">MLAAGVTGAGIAMPLFGAVSAQAAEAQTWDRVAECESGGMWSANGGNGFYGGLQITLDMWKKYGGQQYAPRPDLASRSQQIAIAQAILGDRGPDAWPSCALGAGLADLGDALDGNSGGKGGPEAKDSEEPTGIDDTKTGESSGNSGQSDNSRESDNSEESGKSDKTGTPDPSATGDGADGGAVDGASDGKGHGKSGDSGRATDETSREEGGAPSGADKDAKGDKADDDSSSAPTGRHRGAPDAQEDGAGGAADEARPSGRHASRGGEGRTEITLPPLGREDSSVRTDDASSDTVGGQEAKGDWARLYQSDKSLIGGNPDLIHPGQRLDLSAR</sequence>